<dbReference type="Proteomes" id="UP000037696">
    <property type="component" value="Unassembled WGS sequence"/>
</dbReference>
<protein>
    <submittedName>
        <fullName evidence="1">Uncharacterized protein</fullName>
    </submittedName>
</protein>
<comment type="caution">
    <text evidence="1">The sequence shown here is derived from an EMBL/GenBank/DDBJ whole genome shotgun (WGS) entry which is preliminary data.</text>
</comment>
<reference evidence="1 2" key="1">
    <citation type="submission" date="2015-08" db="EMBL/GenBank/DDBJ databases">
        <title>Genome sequencing of Penicillium nordicum.</title>
        <authorList>
            <person name="Nguyen H.D."/>
            <person name="Seifert K.A."/>
        </authorList>
    </citation>
    <scope>NUCLEOTIDE SEQUENCE [LARGE SCALE GENOMIC DNA]</scope>
    <source>
        <strain evidence="1 2">DAOMC 185683</strain>
    </source>
</reference>
<evidence type="ECO:0000313" key="2">
    <source>
        <dbReference type="Proteomes" id="UP000037696"/>
    </source>
</evidence>
<evidence type="ECO:0000313" key="1">
    <source>
        <dbReference type="EMBL" id="KOS44651.1"/>
    </source>
</evidence>
<name>A0A0M8PBE6_9EURO</name>
<gene>
    <name evidence="1" type="ORF">ACN38_g4450</name>
</gene>
<sequence>MLNPECYSRWKCGKIGFYKLWGNFTCESGLTKSITSGRFVPRHFYIKSAFYNSQALGVYRGYYACAISIYNLYSLVIHRKSSL</sequence>
<dbReference type="EMBL" id="LHQQ01000057">
    <property type="protein sequence ID" value="KOS44651.1"/>
    <property type="molecule type" value="Genomic_DNA"/>
</dbReference>
<proteinExistence type="predicted"/>
<organism evidence="1 2">
    <name type="scientific">Penicillium nordicum</name>
    <dbReference type="NCBI Taxonomy" id="229535"/>
    <lineage>
        <taxon>Eukaryota</taxon>
        <taxon>Fungi</taxon>
        <taxon>Dikarya</taxon>
        <taxon>Ascomycota</taxon>
        <taxon>Pezizomycotina</taxon>
        <taxon>Eurotiomycetes</taxon>
        <taxon>Eurotiomycetidae</taxon>
        <taxon>Eurotiales</taxon>
        <taxon>Aspergillaceae</taxon>
        <taxon>Penicillium</taxon>
    </lineage>
</organism>
<keyword evidence="2" id="KW-1185">Reference proteome</keyword>
<accession>A0A0M8PBE6</accession>
<dbReference type="AlphaFoldDB" id="A0A0M8PBE6"/>